<dbReference type="AlphaFoldDB" id="A0A0A8XT74"/>
<dbReference type="EMBL" id="GBRH01282015">
    <property type="protein sequence ID" value="JAD15880.1"/>
    <property type="molecule type" value="Transcribed_RNA"/>
</dbReference>
<reference evidence="1" key="2">
    <citation type="journal article" date="2015" name="Data Brief">
        <title>Shoot transcriptome of the giant reed, Arundo donax.</title>
        <authorList>
            <person name="Barrero R.A."/>
            <person name="Guerrero F.D."/>
            <person name="Moolhuijzen P."/>
            <person name="Goolsby J.A."/>
            <person name="Tidwell J."/>
            <person name="Bellgard S.E."/>
            <person name="Bellgard M.I."/>
        </authorList>
    </citation>
    <scope>NUCLEOTIDE SEQUENCE</scope>
    <source>
        <tissue evidence="1">Shoot tissue taken approximately 20 cm above the soil surface</tissue>
    </source>
</reference>
<sequence length="27" mass="3034">MKMCELSNLVFLNFSTALALCRSVSRV</sequence>
<protein>
    <submittedName>
        <fullName evidence="1">Uncharacterized protein</fullName>
    </submittedName>
</protein>
<proteinExistence type="predicted"/>
<evidence type="ECO:0000313" key="1">
    <source>
        <dbReference type="EMBL" id="JAD15880.1"/>
    </source>
</evidence>
<organism evidence="1">
    <name type="scientific">Arundo donax</name>
    <name type="common">Giant reed</name>
    <name type="synonym">Donax arundinaceus</name>
    <dbReference type="NCBI Taxonomy" id="35708"/>
    <lineage>
        <taxon>Eukaryota</taxon>
        <taxon>Viridiplantae</taxon>
        <taxon>Streptophyta</taxon>
        <taxon>Embryophyta</taxon>
        <taxon>Tracheophyta</taxon>
        <taxon>Spermatophyta</taxon>
        <taxon>Magnoliopsida</taxon>
        <taxon>Liliopsida</taxon>
        <taxon>Poales</taxon>
        <taxon>Poaceae</taxon>
        <taxon>PACMAD clade</taxon>
        <taxon>Arundinoideae</taxon>
        <taxon>Arundineae</taxon>
        <taxon>Arundo</taxon>
    </lineage>
</organism>
<name>A0A0A8XT74_ARUDO</name>
<accession>A0A0A8XT74</accession>
<reference evidence="1" key="1">
    <citation type="submission" date="2014-09" db="EMBL/GenBank/DDBJ databases">
        <authorList>
            <person name="Magalhaes I.L.F."/>
            <person name="Oliveira U."/>
            <person name="Santos F.R."/>
            <person name="Vidigal T.H.D.A."/>
            <person name="Brescovit A.D."/>
            <person name="Santos A.J."/>
        </authorList>
    </citation>
    <scope>NUCLEOTIDE SEQUENCE</scope>
    <source>
        <tissue evidence="1">Shoot tissue taken approximately 20 cm above the soil surface</tissue>
    </source>
</reference>